<feature type="region of interest" description="Disordered" evidence="1">
    <location>
        <begin position="1"/>
        <end position="88"/>
    </location>
</feature>
<feature type="compositionally biased region" description="Polar residues" evidence="1">
    <location>
        <begin position="28"/>
        <end position="42"/>
    </location>
</feature>
<proteinExistence type="predicted"/>
<dbReference type="OrthoDB" id="2520637at2759"/>
<dbReference type="EMBL" id="BJWK01000019">
    <property type="protein sequence ID" value="GEM12149.1"/>
    <property type="molecule type" value="Genomic_DNA"/>
</dbReference>
<dbReference type="AlphaFoldDB" id="A0A511KP52"/>
<feature type="compositionally biased region" description="Basic and acidic residues" evidence="1">
    <location>
        <begin position="71"/>
        <end position="88"/>
    </location>
</feature>
<gene>
    <name evidence="2" type="ORF">Rt10032_c19g6166</name>
</gene>
<sequence>MSSYDNDPQRLDSESVTQKDPVGASHGTVDNLNDQYFRNPPNNLGLDNPVEQDRASDLVGAQNTEPIADPPSKEELKRVQELADRLNK</sequence>
<comment type="caution">
    <text evidence="2">The sequence shown here is derived from an EMBL/GenBank/DDBJ whole genome shotgun (WGS) entry which is preliminary data.</text>
</comment>
<accession>A0A511KP52</accession>
<evidence type="ECO:0000313" key="3">
    <source>
        <dbReference type="Proteomes" id="UP000321518"/>
    </source>
</evidence>
<organism evidence="2 3">
    <name type="scientific">Rhodotorula toruloides</name>
    <name type="common">Yeast</name>
    <name type="synonym">Rhodosporidium toruloides</name>
    <dbReference type="NCBI Taxonomy" id="5286"/>
    <lineage>
        <taxon>Eukaryota</taxon>
        <taxon>Fungi</taxon>
        <taxon>Dikarya</taxon>
        <taxon>Basidiomycota</taxon>
        <taxon>Pucciniomycotina</taxon>
        <taxon>Microbotryomycetes</taxon>
        <taxon>Sporidiobolales</taxon>
        <taxon>Sporidiobolaceae</taxon>
        <taxon>Rhodotorula</taxon>
    </lineage>
</organism>
<reference evidence="2 3" key="1">
    <citation type="submission" date="2019-07" db="EMBL/GenBank/DDBJ databases">
        <title>Rhodotorula toruloides NBRC10032 genome sequencing.</title>
        <authorList>
            <person name="Shida Y."/>
            <person name="Takaku H."/>
            <person name="Ogasawara W."/>
            <person name="Mori K."/>
        </authorList>
    </citation>
    <scope>NUCLEOTIDE SEQUENCE [LARGE SCALE GENOMIC DNA]</scope>
    <source>
        <strain evidence="2 3">NBRC10032</strain>
    </source>
</reference>
<evidence type="ECO:0000313" key="2">
    <source>
        <dbReference type="EMBL" id="GEM12149.1"/>
    </source>
</evidence>
<dbReference type="Proteomes" id="UP000321518">
    <property type="component" value="Unassembled WGS sequence"/>
</dbReference>
<name>A0A511KP52_RHOTO</name>
<evidence type="ECO:0000256" key="1">
    <source>
        <dbReference type="SAM" id="MobiDB-lite"/>
    </source>
</evidence>
<protein>
    <submittedName>
        <fullName evidence="2">Uncharacterized protein</fullName>
    </submittedName>
</protein>